<dbReference type="InterPro" id="IPR058625">
    <property type="entry name" value="MdtA-like_BSH"/>
</dbReference>
<dbReference type="NCBIfam" id="TIGR01730">
    <property type="entry name" value="RND_mfp"/>
    <property type="match status" value="1"/>
</dbReference>
<gene>
    <name evidence="8" type="ORF">tloyanaT_23950</name>
</gene>
<dbReference type="EMBL" id="BSSV01000005">
    <property type="protein sequence ID" value="GLX86142.1"/>
    <property type="molecule type" value="Genomic_DNA"/>
</dbReference>
<dbReference type="Gene3D" id="2.40.50.100">
    <property type="match status" value="1"/>
</dbReference>
<name>A0ABQ6HDF0_9GAMM</name>
<evidence type="ECO:0000256" key="2">
    <source>
        <dbReference type="ARBA" id="ARBA00009477"/>
    </source>
</evidence>
<comment type="subcellular location">
    <subcellularLocation>
        <location evidence="1">Cell envelope</location>
    </subcellularLocation>
</comment>
<dbReference type="Gene3D" id="2.40.30.170">
    <property type="match status" value="1"/>
</dbReference>
<feature type="domain" description="Multidrug resistance protein MdtA-like C-terminal permuted SH3" evidence="7">
    <location>
        <begin position="312"/>
        <end position="365"/>
    </location>
</feature>
<comment type="caution">
    <text evidence="8">The sequence shown here is derived from an EMBL/GenBank/DDBJ whole genome shotgun (WGS) entry which is preliminary data.</text>
</comment>
<dbReference type="Gene3D" id="1.10.287.470">
    <property type="entry name" value="Helix hairpin bin"/>
    <property type="match status" value="1"/>
</dbReference>
<feature type="region of interest" description="Disordered" evidence="4">
    <location>
        <begin position="386"/>
        <end position="424"/>
    </location>
</feature>
<dbReference type="Pfam" id="PF25917">
    <property type="entry name" value="BSH_RND"/>
    <property type="match status" value="1"/>
</dbReference>
<organism evidence="8 9">
    <name type="scientific">Thalassotalea loyana</name>
    <dbReference type="NCBI Taxonomy" id="280483"/>
    <lineage>
        <taxon>Bacteria</taxon>
        <taxon>Pseudomonadati</taxon>
        <taxon>Pseudomonadota</taxon>
        <taxon>Gammaproteobacteria</taxon>
        <taxon>Alteromonadales</taxon>
        <taxon>Colwelliaceae</taxon>
        <taxon>Thalassotalea</taxon>
    </lineage>
</organism>
<dbReference type="Gene3D" id="2.40.420.20">
    <property type="match status" value="1"/>
</dbReference>
<keyword evidence="5" id="KW-0812">Transmembrane</keyword>
<sequence length="424" mass="46570">MINKKYLLPVAIISLTILVIYFITSNPPQTKRGRGAPTTQLVVETQTLEPQRYQVAVESFGTVTPRTQSSLVTQVSGQILDISPNFRAGGTFKQGEVLVKLDDRDYQADVKIARAAVFSAQQALEEEKARSKQALTDWNRLSNGETPTDLVLRKPQLEAAKASLMSAQAQLEVREIALERSQIIAPFDGRVLEKNVDLGQVVSSNTQLATVYATDYVEVRLPINNNDLALMTLPESYQATKSIDVSFNSTLVGSQRWQGKVIRSEAAIDNASQQLYVVAQINQPFDVSNEQPVPIKIGQYLTANIAGNTINDALVIPNNTIYQGSYVYIVQDNKVYRREINILWQNNQEAIVDSGLTAGEELVLTSLGQVSSGTKVAIMGDALPANGQQPLKISKGKRGDKPKKNGQSGERTKGQKRKLQEANL</sequence>
<evidence type="ECO:0000259" key="6">
    <source>
        <dbReference type="Pfam" id="PF25917"/>
    </source>
</evidence>
<evidence type="ECO:0000256" key="1">
    <source>
        <dbReference type="ARBA" id="ARBA00004196"/>
    </source>
</evidence>
<reference evidence="8 9" key="1">
    <citation type="submission" date="2023-03" db="EMBL/GenBank/DDBJ databases">
        <title>Thalassotalea loyana LMG 22536T draft genome sequence.</title>
        <authorList>
            <person name="Sawabe T."/>
        </authorList>
    </citation>
    <scope>NUCLEOTIDE SEQUENCE [LARGE SCALE GENOMIC DNA]</scope>
    <source>
        <strain evidence="8 9">LMG 22536</strain>
    </source>
</reference>
<dbReference type="Proteomes" id="UP001157134">
    <property type="component" value="Unassembled WGS sequence"/>
</dbReference>
<feature type="transmembrane region" description="Helical" evidence="5">
    <location>
        <begin position="6"/>
        <end position="24"/>
    </location>
</feature>
<feature type="domain" description="Multidrug resistance protein MdtA-like barrel-sandwich hybrid" evidence="6">
    <location>
        <begin position="71"/>
        <end position="211"/>
    </location>
</feature>
<dbReference type="Pfam" id="PF25967">
    <property type="entry name" value="RND-MFP_C"/>
    <property type="match status" value="1"/>
</dbReference>
<evidence type="ECO:0000313" key="8">
    <source>
        <dbReference type="EMBL" id="GLX86142.1"/>
    </source>
</evidence>
<evidence type="ECO:0000256" key="3">
    <source>
        <dbReference type="ARBA" id="ARBA00022448"/>
    </source>
</evidence>
<protein>
    <submittedName>
        <fullName evidence="8">RND superfamily efflux pump MFP component</fullName>
    </submittedName>
</protein>
<keyword evidence="5" id="KW-0472">Membrane</keyword>
<evidence type="ECO:0000313" key="9">
    <source>
        <dbReference type="Proteomes" id="UP001157134"/>
    </source>
</evidence>
<evidence type="ECO:0000259" key="7">
    <source>
        <dbReference type="Pfam" id="PF25967"/>
    </source>
</evidence>
<evidence type="ECO:0000256" key="5">
    <source>
        <dbReference type="SAM" id="Phobius"/>
    </source>
</evidence>
<accession>A0ABQ6HDF0</accession>
<keyword evidence="3" id="KW-0813">Transport</keyword>
<keyword evidence="9" id="KW-1185">Reference proteome</keyword>
<proteinExistence type="inferred from homology"/>
<dbReference type="RefSeq" id="WP_284298888.1">
    <property type="nucleotide sequence ID" value="NZ_BSSV01000005.1"/>
</dbReference>
<keyword evidence="5" id="KW-1133">Transmembrane helix</keyword>
<comment type="similarity">
    <text evidence="2">Belongs to the membrane fusion protein (MFP) (TC 8.A.1) family.</text>
</comment>
<dbReference type="PANTHER" id="PTHR30469">
    <property type="entry name" value="MULTIDRUG RESISTANCE PROTEIN MDTA"/>
    <property type="match status" value="1"/>
</dbReference>
<dbReference type="SUPFAM" id="SSF111369">
    <property type="entry name" value="HlyD-like secretion proteins"/>
    <property type="match status" value="1"/>
</dbReference>
<dbReference type="PANTHER" id="PTHR30469:SF12">
    <property type="entry name" value="MULTIDRUG RESISTANCE PROTEIN MDTA"/>
    <property type="match status" value="1"/>
</dbReference>
<dbReference type="InterPro" id="IPR058627">
    <property type="entry name" value="MdtA-like_C"/>
</dbReference>
<dbReference type="InterPro" id="IPR006143">
    <property type="entry name" value="RND_pump_MFP"/>
</dbReference>
<evidence type="ECO:0000256" key="4">
    <source>
        <dbReference type="SAM" id="MobiDB-lite"/>
    </source>
</evidence>